<protein>
    <submittedName>
        <fullName evidence="1">Uncharacterized protein</fullName>
    </submittedName>
</protein>
<gene>
    <name evidence="1" type="ORF">L873DRAFT_1694645</name>
</gene>
<dbReference type="OrthoDB" id="4843387at2759"/>
<dbReference type="Proteomes" id="UP000276215">
    <property type="component" value="Unassembled WGS sequence"/>
</dbReference>
<accession>A0A3N4JIR7</accession>
<dbReference type="EMBL" id="ML120415">
    <property type="protein sequence ID" value="RPA96300.1"/>
    <property type="molecule type" value="Genomic_DNA"/>
</dbReference>
<feature type="non-terminal residue" evidence="1">
    <location>
        <position position="1"/>
    </location>
</feature>
<proteinExistence type="predicted"/>
<dbReference type="GO" id="GO:0003676">
    <property type="term" value="F:nucleic acid binding"/>
    <property type="evidence" value="ECO:0007669"/>
    <property type="project" value="InterPro"/>
</dbReference>
<name>A0A3N4JIR7_9PEZI</name>
<dbReference type="Gene3D" id="3.30.420.10">
    <property type="entry name" value="Ribonuclease H-like superfamily/Ribonuclease H"/>
    <property type="match status" value="1"/>
</dbReference>
<keyword evidence="2" id="KW-1185">Reference proteome</keyword>
<evidence type="ECO:0000313" key="1">
    <source>
        <dbReference type="EMBL" id="RPA96300.1"/>
    </source>
</evidence>
<reference evidence="1 2" key="1">
    <citation type="journal article" date="2018" name="Nat. Ecol. Evol.">
        <title>Pezizomycetes genomes reveal the molecular basis of ectomycorrhizal truffle lifestyle.</title>
        <authorList>
            <person name="Murat C."/>
            <person name="Payen T."/>
            <person name="Noel B."/>
            <person name="Kuo A."/>
            <person name="Morin E."/>
            <person name="Chen J."/>
            <person name="Kohler A."/>
            <person name="Krizsan K."/>
            <person name="Balestrini R."/>
            <person name="Da Silva C."/>
            <person name="Montanini B."/>
            <person name="Hainaut M."/>
            <person name="Levati E."/>
            <person name="Barry K.W."/>
            <person name="Belfiori B."/>
            <person name="Cichocki N."/>
            <person name="Clum A."/>
            <person name="Dockter R.B."/>
            <person name="Fauchery L."/>
            <person name="Guy J."/>
            <person name="Iotti M."/>
            <person name="Le Tacon F."/>
            <person name="Lindquist E.A."/>
            <person name="Lipzen A."/>
            <person name="Malagnac F."/>
            <person name="Mello A."/>
            <person name="Molinier V."/>
            <person name="Miyauchi S."/>
            <person name="Poulain J."/>
            <person name="Riccioni C."/>
            <person name="Rubini A."/>
            <person name="Sitrit Y."/>
            <person name="Splivallo R."/>
            <person name="Traeger S."/>
            <person name="Wang M."/>
            <person name="Zifcakova L."/>
            <person name="Wipf D."/>
            <person name="Zambonelli A."/>
            <person name="Paolocci F."/>
            <person name="Nowrousian M."/>
            <person name="Ottonello S."/>
            <person name="Baldrian P."/>
            <person name="Spatafora J.W."/>
            <person name="Henrissat B."/>
            <person name="Nagy L.G."/>
            <person name="Aury J.M."/>
            <person name="Wincker P."/>
            <person name="Grigoriev I.V."/>
            <person name="Bonfante P."/>
            <person name="Martin F.M."/>
        </authorList>
    </citation>
    <scope>NUCLEOTIDE SEQUENCE [LARGE SCALE GENOMIC DNA]</scope>
    <source>
        <strain evidence="1 2">120613-1</strain>
    </source>
</reference>
<sequence>GLHAYCEEFKPILSPEHKLNRLVSTPLLYSCSSQWADYMFTDEMSIEVGAVFGLSLVWREKGEKWHDDCIGTKKKNGTSVMCWGAIGCGWKGPFFIWPAVTKEEKKKAKEEIAAINKKIAEGYRSSECRVKTV</sequence>
<dbReference type="InterPro" id="IPR036397">
    <property type="entry name" value="RNaseH_sf"/>
</dbReference>
<dbReference type="AlphaFoldDB" id="A0A3N4JIR7"/>
<organism evidence="1 2">
    <name type="scientific">Choiromyces venosus 120613-1</name>
    <dbReference type="NCBI Taxonomy" id="1336337"/>
    <lineage>
        <taxon>Eukaryota</taxon>
        <taxon>Fungi</taxon>
        <taxon>Dikarya</taxon>
        <taxon>Ascomycota</taxon>
        <taxon>Pezizomycotina</taxon>
        <taxon>Pezizomycetes</taxon>
        <taxon>Pezizales</taxon>
        <taxon>Tuberaceae</taxon>
        <taxon>Choiromyces</taxon>
    </lineage>
</organism>
<evidence type="ECO:0000313" key="2">
    <source>
        <dbReference type="Proteomes" id="UP000276215"/>
    </source>
</evidence>